<keyword evidence="3" id="KW-1185">Reference proteome</keyword>
<reference evidence="2" key="1">
    <citation type="submission" date="2023-01" db="EMBL/GenBank/DDBJ databases">
        <title>Complete genome sequence of Planctobacterium marinum strain Dej080120_11.</title>
        <authorList>
            <person name="Ueki S."/>
            <person name="Maruyama F."/>
        </authorList>
    </citation>
    <scope>NUCLEOTIDE SEQUENCE</scope>
    <source>
        <strain evidence="2">Dej080120_11</strain>
    </source>
</reference>
<organism evidence="2 3">
    <name type="scientific">Planctobacterium marinum</name>
    <dbReference type="NCBI Taxonomy" id="1631968"/>
    <lineage>
        <taxon>Bacteria</taxon>
        <taxon>Pseudomonadati</taxon>
        <taxon>Pseudomonadota</taxon>
        <taxon>Gammaproteobacteria</taxon>
        <taxon>Alteromonadales</taxon>
        <taxon>Alteromonadaceae</taxon>
        <taxon>Planctobacterium</taxon>
    </lineage>
</organism>
<dbReference type="RefSeq" id="WP_338292170.1">
    <property type="nucleotide sequence ID" value="NZ_AP027272.1"/>
</dbReference>
<feature type="transmembrane region" description="Helical" evidence="1">
    <location>
        <begin position="7"/>
        <end position="27"/>
    </location>
</feature>
<keyword evidence="1" id="KW-1133">Transmembrane helix</keyword>
<dbReference type="KEGG" id="pmaw:MACH26_16560"/>
<dbReference type="Proteomes" id="UP001333710">
    <property type="component" value="Chromosome"/>
</dbReference>
<dbReference type="AlphaFoldDB" id="A0AA48I571"/>
<protein>
    <submittedName>
        <fullName evidence="2">Uncharacterized protein</fullName>
    </submittedName>
</protein>
<proteinExistence type="predicted"/>
<sequence length="199" mass="22079">MRLHLNFETVASVCAIITSVIALFVAWDQSVVMRAQQHASVWPIVISDATISQNETQNYIEFNVSNVGVGPAIIRDSKLYFNDKLVEHFSTFQEQLFVGSQKESLSGMFASFNGVLGAGESKTALKLWWPRNDVSDADFVAMVEQFVASDSRFAIEQCYCSVFERCFVSTNEEALGPQEVASCQVGKDEPVDVIKATMQ</sequence>
<accession>A0AA48I571</accession>
<name>A0AA48I571_9ALTE</name>
<keyword evidence="1" id="KW-0472">Membrane</keyword>
<evidence type="ECO:0000256" key="1">
    <source>
        <dbReference type="SAM" id="Phobius"/>
    </source>
</evidence>
<keyword evidence="1" id="KW-0812">Transmembrane</keyword>
<evidence type="ECO:0000313" key="2">
    <source>
        <dbReference type="EMBL" id="BDX06135.1"/>
    </source>
</evidence>
<dbReference type="EMBL" id="AP027272">
    <property type="protein sequence ID" value="BDX06135.1"/>
    <property type="molecule type" value="Genomic_DNA"/>
</dbReference>
<gene>
    <name evidence="2" type="ORF">MACH26_16560</name>
</gene>
<evidence type="ECO:0000313" key="3">
    <source>
        <dbReference type="Proteomes" id="UP001333710"/>
    </source>
</evidence>